<dbReference type="InterPro" id="IPR000740">
    <property type="entry name" value="GrpE"/>
</dbReference>
<evidence type="ECO:0000256" key="11">
    <source>
        <dbReference type="RuleBase" id="RU000639"/>
    </source>
</evidence>
<evidence type="ECO:0000256" key="5">
    <source>
        <dbReference type="ARBA" id="ARBA00023016"/>
    </source>
</evidence>
<dbReference type="PANTHER" id="PTHR21237">
    <property type="entry name" value="GRPE PROTEIN"/>
    <property type="match status" value="1"/>
</dbReference>
<keyword evidence="5 10" id="KW-0346">Stress response</keyword>
<dbReference type="GO" id="GO:0042803">
    <property type="term" value="F:protein homodimerization activity"/>
    <property type="evidence" value="ECO:0007669"/>
    <property type="project" value="InterPro"/>
</dbReference>
<dbReference type="GO" id="GO:0000774">
    <property type="term" value="F:adenyl-nucleotide exchange factor activity"/>
    <property type="evidence" value="ECO:0007669"/>
    <property type="project" value="InterPro"/>
</dbReference>
<comment type="caution">
    <text evidence="14">The sequence shown here is derived from an EMBL/GenBank/DDBJ whole genome shotgun (WGS) entry which is preliminary data.</text>
</comment>
<dbReference type="Gene3D" id="3.90.20.20">
    <property type="match status" value="1"/>
</dbReference>
<evidence type="ECO:0000256" key="3">
    <source>
        <dbReference type="ARBA" id="ARBA00011738"/>
    </source>
</evidence>
<dbReference type="PANTHER" id="PTHR21237:SF23">
    <property type="entry name" value="GRPE PROTEIN HOMOLOG, MITOCHONDRIAL"/>
    <property type="match status" value="1"/>
</dbReference>
<dbReference type="GO" id="GO:0005737">
    <property type="term" value="C:cytoplasm"/>
    <property type="evidence" value="ECO:0007669"/>
    <property type="project" value="UniProtKB-SubCell"/>
</dbReference>
<dbReference type="HAMAP" id="MF_01151">
    <property type="entry name" value="GrpE"/>
    <property type="match status" value="1"/>
</dbReference>
<keyword evidence="6 10" id="KW-0143">Chaperone</keyword>
<comment type="subcellular location">
    <subcellularLocation>
        <location evidence="1 10">Cytoplasm</location>
    </subcellularLocation>
</comment>
<evidence type="ECO:0000313" key="15">
    <source>
        <dbReference type="Proteomes" id="UP000460257"/>
    </source>
</evidence>
<comment type="subunit">
    <text evidence="3 10">Homodimer.</text>
</comment>
<dbReference type="SUPFAM" id="SSF58014">
    <property type="entry name" value="Coiled-coil domain of nucleotide exchange factor GrpE"/>
    <property type="match status" value="1"/>
</dbReference>
<dbReference type="Proteomes" id="UP000460257">
    <property type="component" value="Unassembled WGS sequence"/>
</dbReference>
<evidence type="ECO:0000313" key="14">
    <source>
        <dbReference type="EMBL" id="MQN01623.1"/>
    </source>
</evidence>
<dbReference type="GO" id="GO:0006457">
    <property type="term" value="P:protein folding"/>
    <property type="evidence" value="ECO:0007669"/>
    <property type="project" value="InterPro"/>
</dbReference>
<evidence type="ECO:0000256" key="4">
    <source>
        <dbReference type="ARBA" id="ARBA00022490"/>
    </source>
</evidence>
<dbReference type="PRINTS" id="PR00773">
    <property type="entry name" value="GRPEPROTEIN"/>
</dbReference>
<dbReference type="AlphaFoldDB" id="A0A6N7J0M4"/>
<dbReference type="CDD" id="cd00446">
    <property type="entry name" value="GrpE"/>
    <property type="match status" value="1"/>
</dbReference>
<comment type="similarity">
    <text evidence="2 10 12">Belongs to the GrpE family.</text>
</comment>
<evidence type="ECO:0000256" key="8">
    <source>
        <dbReference type="ARBA" id="ARBA00072274"/>
    </source>
</evidence>
<evidence type="ECO:0000256" key="2">
    <source>
        <dbReference type="ARBA" id="ARBA00009054"/>
    </source>
</evidence>
<gene>
    <name evidence="10" type="primary">grpE</name>
    <name evidence="14" type="ORF">FRC54_06845</name>
</gene>
<dbReference type="SUPFAM" id="SSF51064">
    <property type="entry name" value="Head domain of nucleotide exchange factor GrpE"/>
    <property type="match status" value="1"/>
</dbReference>
<dbReference type="EMBL" id="VOGC01000006">
    <property type="protein sequence ID" value="MQN01623.1"/>
    <property type="molecule type" value="Genomic_DNA"/>
</dbReference>
<keyword evidence="4 10" id="KW-0963">Cytoplasm</keyword>
<evidence type="ECO:0000256" key="1">
    <source>
        <dbReference type="ARBA" id="ARBA00004496"/>
    </source>
</evidence>
<dbReference type="Gene3D" id="2.30.22.10">
    <property type="entry name" value="Head domain of nucleotide exchange factor GrpE"/>
    <property type="match status" value="1"/>
</dbReference>
<dbReference type="Pfam" id="PF01025">
    <property type="entry name" value="GrpE"/>
    <property type="match status" value="1"/>
</dbReference>
<feature type="compositionally biased region" description="Basic and acidic residues" evidence="13">
    <location>
        <begin position="1"/>
        <end position="84"/>
    </location>
</feature>
<evidence type="ECO:0000256" key="6">
    <source>
        <dbReference type="ARBA" id="ARBA00023186"/>
    </source>
</evidence>
<dbReference type="GO" id="GO:0051082">
    <property type="term" value="F:unfolded protein binding"/>
    <property type="evidence" value="ECO:0007669"/>
    <property type="project" value="TreeGrafter"/>
</dbReference>
<accession>A0A6N7J0M4</accession>
<evidence type="ECO:0000256" key="7">
    <source>
        <dbReference type="ARBA" id="ARBA00053401"/>
    </source>
</evidence>
<dbReference type="PROSITE" id="PS01071">
    <property type="entry name" value="GRPE"/>
    <property type="match status" value="1"/>
</dbReference>
<dbReference type="InterPro" id="IPR009012">
    <property type="entry name" value="GrpE_head"/>
</dbReference>
<evidence type="ECO:0000256" key="9">
    <source>
        <dbReference type="ARBA" id="ARBA00076414"/>
    </source>
</evidence>
<dbReference type="InterPro" id="IPR013805">
    <property type="entry name" value="GrpE_CC"/>
</dbReference>
<dbReference type="GO" id="GO:0051087">
    <property type="term" value="F:protein-folding chaperone binding"/>
    <property type="evidence" value="ECO:0007669"/>
    <property type="project" value="InterPro"/>
</dbReference>
<evidence type="ECO:0000256" key="13">
    <source>
        <dbReference type="SAM" id="MobiDB-lite"/>
    </source>
</evidence>
<feature type="region of interest" description="Disordered" evidence="13">
    <location>
        <begin position="1"/>
        <end position="87"/>
    </location>
</feature>
<comment type="function">
    <text evidence="7 10 11">Participates actively in the response to hyperosmotic and heat shock by preventing the aggregation of stress-denatured proteins, in association with DnaK and GrpE. It is the nucleotide exchange factor for DnaK and may function as a thermosensor. Unfolded proteins bind initially to DnaJ; upon interaction with the DnaJ-bound protein, DnaK hydrolyzes its bound ATP, resulting in the formation of a stable complex. GrpE releases ADP from DnaK; ATP binding to DnaK triggers the release of the substrate protein, thus completing the reaction cycle. Several rounds of ATP-dependent interactions between DnaJ, DnaK and GrpE are required for fully efficient folding.</text>
</comment>
<evidence type="ECO:0000256" key="10">
    <source>
        <dbReference type="HAMAP-Rule" id="MF_01151"/>
    </source>
</evidence>
<proteinExistence type="inferred from homology"/>
<dbReference type="FunFam" id="2.30.22.10:FF:000001">
    <property type="entry name" value="Protein GrpE"/>
    <property type="match status" value="1"/>
</dbReference>
<organism evidence="14 15">
    <name type="scientific">Candidatus Weimeria bifida</name>
    <dbReference type="NCBI Taxonomy" id="2599074"/>
    <lineage>
        <taxon>Bacteria</taxon>
        <taxon>Bacillati</taxon>
        <taxon>Bacillota</taxon>
        <taxon>Clostridia</taxon>
        <taxon>Lachnospirales</taxon>
        <taxon>Lachnospiraceae</taxon>
        <taxon>Candidatus Weimeria</taxon>
    </lineage>
</organism>
<evidence type="ECO:0000256" key="12">
    <source>
        <dbReference type="RuleBase" id="RU004478"/>
    </source>
</evidence>
<sequence length="219" mass="25160">MSKEKEKKDEELKTDKAEDKKADQAKEEKADKSKDTEEKKSSDKADTKEAAKDKTSEDKEKSKDKKSDKDDKKKEDPRDAKIKSLQDQLLRQMAEFDNFRKRTEKEKSNMYSAGAGDVIKKFIEVLDNFERGLKDVPEDTDDAFQKGMLAIYKQFKSTIDGLGVKEIDALGKTFDPNYHNAVMHEDNPDKGEQEIVQVLQKGYTYNDKVLRYAMVKVAN</sequence>
<reference evidence="14" key="1">
    <citation type="journal article" date="2020" name="Appl. Environ. Microbiol.">
        <title>Medium-Chain Fatty Acid Synthesis by 'Candidatus Weimeria bifida' gen. nov., sp. nov., and 'Candidatus Pseudoramibacter fermentans' sp. nov.</title>
        <authorList>
            <person name="Scarborough M.J."/>
            <person name="Myers K.S."/>
            <person name="Donohue T.J."/>
            <person name="Noguera D.R."/>
        </authorList>
    </citation>
    <scope>NUCLEOTIDE SEQUENCE</scope>
    <source>
        <strain evidence="14">LCO1.1</strain>
    </source>
</reference>
<name>A0A6N7J0M4_9FIRM</name>
<protein>
    <recommendedName>
        <fullName evidence="8 10">Protein GrpE</fullName>
    </recommendedName>
    <alternativeName>
        <fullName evidence="9 10">HSP-70 cofactor</fullName>
    </alternativeName>
</protein>
<keyword evidence="15" id="KW-1185">Reference proteome</keyword>